<sequence length="87" mass="10134">MERSDCVKYNFPRKQLSDDRLSYFSLRYVVKTTDEVYFRGVCRAQTAVRNCIDSPWSWKREPSNLVPIVGPSRLTNGACRERQVSAE</sequence>
<evidence type="ECO:0000313" key="1">
    <source>
        <dbReference type="EMBL" id="KAH9364333.1"/>
    </source>
</evidence>
<keyword evidence="2" id="KW-1185">Reference proteome</keyword>
<dbReference type="Proteomes" id="UP000821853">
    <property type="component" value="Chromosome 10"/>
</dbReference>
<dbReference type="VEuPathDB" id="VectorBase:HLOH_040811"/>
<dbReference type="EMBL" id="JABSTR010000002">
    <property type="protein sequence ID" value="KAH9364333.1"/>
    <property type="molecule type" value="Genomic_DNA"/>
</dbReference>
<accession>A0A9J6FMR2</accession>
<protein>
    <submittedName>
        <fullName evidence="1">Uncharacterized protein</fullName>
    </submittedName>
</protein>
<proteinExistence type="predicted"/>
<evidence type="ECO:0000313" key="2">
    <source>
        <dbReference type="Proteomes" id="UP000821853"/>
    </source>
</evidence>
<comment type="caution">
    <text evidence="1">The sequence shown here is derived from an EMBL/GenBank/DDBJ whole genome shotgun (WGS) entry which is preliminary data.</text>
</comment>
<name>A0A9J6FMR2_HAELO</name>
<dbReference type="AlphaFoldDB" id="A0A9J6FMR2"/>
<organism evidence="1 2">
    <name type="scientific">Haemaphysalis longicornis</name>
    <name type="common">Bush tick</name>
    <dbReference type="NCBI Taxonomy" id="44386"/>
    <lineage>
        <taxon>Eukaryota</taxon>
        <taxon>Metazoa</taxon>
        <taxon>Ecdysozoa</taxon>
        <taxon>Arthropoda</taxon>
        <taxon>Chelicerata</taxon>
        <taxon>Arachnida</taxon>
        <taxon>Acari</taxon>
        <taxon>Parasitiformes</taxon>
        <taxon>Ixodida</taxon>
        <taxon>Ixodoidea</taxon>
        <taxon>Ixodidae</taxon>
        <taxon>Haemaphysalinae</taxon>
        <taxon>Haemaphysalis</taxon>
    </lineage>
</organism>
<reference evidence="1 2" key="1">
    <citation type="journal article" date="2020" name="Cell">
        <title>Large-Scale Comparative Analyses of Tick Genomes Elucidate Their Genetic Diversity and Vector Capacities.</title>
        <authorList>
            <consortium name="Tick Genome and Microbiome Consortium (TIGMIC)"/>
            <person name="Jia N."/>
            <person name="Wang J."/>
            <person name="Shi W."/>
            <person name="Du L."/>
            <person name="Sun Y."/>
            <person name="Zhan W."/>
            <person name="Jiang J.F."/>
            <person name="Wang Q."/>
            <person name="Zhang B."/>
            <person name="Ji P."/>
            <person name="Bell-Sakyi L."/>
            <person name="Cui X.M."/>
            <person name="Yuan T.T."/>
            <person name="Jiang B.G."/>
            <person name="Yang W.F."/>
            <person name="Lam T.T."/>
            <person name="Chang Q.C."/>
            <person name="Ding S.J."/>
            <person name="Wang X.J."/>
            <person name="Zhu J.G."/>
            <person name="Ruan X.D."/>
            <person name="Zhao L."/>
            <person name="Wei J.T."/>
            <person name="Ye R.Z."/>
            <person name="Que T.C."/>
            <person name="Du C.H."/>
            <person name="Zhou Y.H."/>
            <person name="Cheng J.X."/>
            <person name="Dai P.F."/>
            <person name="Guo W.B."/>
            <person name="Han X.H."/>
            <person name="Huang E.J."/>
            <person name="Li L.F."/>
            <person name="Wei W."/>
            <person name="Gao Y.C."/>
            <person name="Liu J.Z."/>
            <person name="Shao H.Z."/>
            <person name="Wang X."/>
            <person name="Wang C.C."/>
            <person name="Yang T.C."/>
            <person name="Huo Q.B."/>
            <person name="Li W."/>
            <person name="Chen H.Y."/>
            <person name="Chen S.E."/>
            <person name="Zhou L.G."/>
            <person name="Ni X.B."/>
            <person name="Tian J.H."/>
            <person name="Sheng Y."/>
            <person name="Liu T."/>
            <person name="Pan Y.S."/>
            <person name="Xia L.Y."/>
            <person name="Li J."/>
            <person name="Zhao F."/>
            <person name="Cao W.C."/>
        </authorList>
    </citation>
    <scope>NUCLEOTIDE SEQUENCE [LARGE SCALE GENOMIC DNA]</scope>
    <source>
        <strain evidence="1">HaeL-2018</strain>
    </source>
</reference>
<gene>
    <name evidence="1" type="ORF">HPB48_001294</name>
</gene>